<dbReference type="EMBL" id="PPHD01018676">
    <property type="protein sequence ID" value="POI28627.1"/>
    <property type="molecule type" value="Genomic_DNA"/>
</dbReference>
<comment type="caution">
    <text evidence="3">The sequence shown here is derived from an EMBL/GenBank/DDBJ whole genome shotgun (WGS) entry which is preliminary data.</text>
</comment>
<evidence type="ECO:0000313" key="4">
    <source>
        <dbReference type="Proteomes" id="UP000237246"/>
    </source>
</evidence>
<dbReference type="Pfam" id="PF15253">
    <property type="entry name" value="STIL_N"/>
    <property type="match status" value="1"/>
</dbReference>
<dbReference type="GO" id="GO:0031023">
    <property type="term" value="P:microtubule organizing center organization"/>
    <property type="evidence" value="ECO:0007669"/>
    <property type="project" value="TreeGrafter"/>
</dbReference>
<sequence>FFYFRVFSESGSFLIVLYSLTHKEPEFYECGPCRGQTELGFQLLTCNETVHLFKKKLSEDSKASSNRGFLLLSPAVCESKTSFQNVEPSDKSPIQFVLSAEKQNAETEFFSRICKKLPIKSPPHGCSPGKLSASDHDSGVEDEDLSPRPIPSPHPVSQQIQRLLEAQARQACSSEAATAGSALQPEKQGEPVTMETQSSAGLPMRKSVSIAVSTGASLFWNTSSEKQDDTVPQGKKEDAEISKEDISISINAEQDASNTSIASSLKVVDMPSFVDSIRLVEDGTHQNTLQKHLAMSMVSFRTGNVSQALAHSSSLEESASVCLQEEPTEGASNHVVVTSEQNLEPAISVLPRHPSEDQKLYQDLLGQVNHLLKSSEEQDHCSVKAGFVDDDGTKYQSINDRTERDSGTDTEVVDKESVINATLKQLRSLGVTIESPGRMKKHTHKVDNASILACINPEAVVPGLNYMSFANVSMCGLTPNVVDLSMEANAIALKYLSENQLSRLSLSHSGQNPPADFCFQDILHSNVEKSMVGLSLISPSNMSFATKKYMKRYGLIQGGDSSEDEEELHVQDGNYGTVESESVLHKNFTPLLDGLNHRTELSKRTDEGTPVHLKSPSRELTANALLPELNSPILRNIANEIFLPRAEQANENSVQILKDLKSKHRLLPGKVEFTEQPGRKGGGDIQVFTGNLHSPGLGTLSHSNSVNSVGTILDVKQLRQLPKLF</sequence>
<proteinExistence type="predicted"/>
<feature type="domain" description="STIL N-terminal" evidence="2">
    <location>
        <begin position="5"/>
        <end position="56"/>
    </location>
</feature>
<accession>A0A2P4SWY2</accession>
<evidence type="ECO:0000259" key="2">
    <source>
        <dbReference type="Pfam" id="PF15253"/>
    </source>
</evidence>
<evidence type="ECO:0000256" key="1">
    <source>
        <dbReference type="SAM" id="MobiDB-lite"/>
    </source>
</evidence>
<dbReference type="InterPro" id="IPR057731">
    <property type="entry name" value="STIL_N"/>
</dbReference>
<dbReference type="Pfam" id="PF26399">
    <property type="entry name" value="PRM_STIL"/>
    <property type="match status" value="1"/>
</dbReference>
<dbReference type="InterPro" id="IPR026123">
    <property type="entry name" value="STIL"/>
</dbReference>
<reference evidence="3 4" key="1">
    <citation type="submission" date="2018-01" db="EMBL/GenBank/DDBJ databases">
        <title>Comparison of the Chinese Bamboo Partridge and Red Junglefowl genome sequences highlights the importance of demography in genome evolution.</title>
        <authorList>
            <person name="Tiley G.P."/>
            <person name="Kimball R.T."/>
            <person name="Braun E.L."/>
            <person name="Burleigh J.G."/>
        </authorList>
    </citation>
    <scope>NUCLEOTIDE SEQUENCE [LARGE SCALE GENOMIC DNA]</scope>
    <source>
        <strain evidence="3">RTK389</strain>
        <tissue evidence="3">Blood</tissue>
    </source>
</reference>
<organism evidence="3 4">
    <name type="scientific">Bambusicola thoracicus</name>
    <name type="common">Chinese bamboo-partridge</name>
    <name type="synonym">Perdix thoracica</name>
    <dbReference type="NCBI Taxonomy" id="9083"/>
    <lineage>
        <taxon>Eukaryota</taxon>
        <taxon>Metazoa</taxon>
        <taxon>Chordata</taxon>
        <taxon>Craniata</taxon>
        <taxon>Vertebrata</taxon>
        <taxon>Euteleostomi</taxon>
        <taxon>Archelosauria</taxon>
        <taxon>Archosauria</taxon>
        <taxon>Dinosauria</taxon>
        <taxon>Saurischia</taxon>
        <taxon>Theropoda</taxon>
        <taxon>Coelurosauria</taxon>
        <taxon>Aves</taxon>
        <taxon>Neognathae</taxon>
        <taxon>Galloanserae</taxon>
        <taxon>Galliformes</taxon>
        <taxon>Phasianidae</taxon>
        <taxon>Perdicinae</taxon>
        <taxon>Bambusicola</taxon>
    </lineage>
</organism>
<dbReference type="GO" id="GO:0007052">
    <property type="term" value="P:mitotic spindle organization"/>
    <property type="evidence" value="ECO:0007669"/>
    <property type="project" value="TreeGrafter"/>
</dbReference>
<dbReference type="OrthoDB" id="76173at2759"/>
<dbReference type="InterPro" id="IPR058559">
    <property type="entry name" value="PRM_STIL"/>
</dbReference>
<keyword evidence="4" id="KW-1185">Reference proteome</keyword>
<feature type="region of interest" description="Disordered" evidence="1">
    <location>
        <begin position="124"/>
        <end position="202"/>
    </location>
</feature>
<feature type="non-terminal residue" evidence="3">
    <location>
        <position position="1"/>
    </location>
</feature>
<dbReference type="PANTHER" id="PTHR15128">
    <property type="entry name" value="TAL1 SCL INTERRUPTING LOCUS"/>
    <property type="match status" value="1"/>
</dbReference>
<dbReference type="GO" id="GO:0007224">
    <property type="term" value="P:smoothened signaling pathway"/>
    <property type="evidence" value="ECO:0007669"/>
    <property type="project" value="TreeGrafter"/>
</dbReference>
<name>A0A2P4SWY2_BAMTH</name>
<dbReference type="GO" id="GO:0071539">
    <property type="term" value="P:protein localization to centrosome"/>
    <property type="evidence" value="ECO:0007669"/>
    <property type="project" value="TreeGrafter"/>
</dbReference>
<dbReference type="GO" id="GO:0005815">
    <property type="term" value="C:microtubule organizing center"/>
    <property type="evidence" value="ECO:0007669"/>
    <property type="project" value="TreeGrafter"/>
</dbReference>
<dbReference type="AlphaFoldDB" id="A0A2P4SWY2"/>
<protein>
    <recommendedName>
        <fullName evidence="2">STIL N-terminal domain-containing protein</fullName>
    </recommendedName>
</protein>
<dbReference type="Proteomes" id="UP000237246">
    <property type="component" value="Unassembled WGS sequence"/>
</dbReference>
<evidence type="ECO:0000313" key="3">
    <source>
        <dbReference type="EMBL" id="POI28627.1"/>
    </source>
</evidence>
<gene>
    <name evidence="3" type="ORF">CIB84_007623</name>
</gene>
<dbReference type="PANTHER" id="PTHR15128:SF0">
    <property type="entry name" value="SCL-INTERRUPTING LOCUS PROTEIN"/>
    <property type="match status" value="1"/>
</dbReference>